<accession>M0LIV1</accession>
<evidence type="ECO:0000313" key="1">
    <source>
        <dbReference type="EMBL" id="EMA31940.1"/>
    </source>
</evidence>
<dbReference type="EMBL" id="AOLY01000011">
    <property type="protein sequence ID" value="EMA31940.1"/>
    <property type="molecule type" value="Genomic_DNA"/>
</dbReference>
<sequence length="61" mass="6856">MLVCECGSRRLELERASQNEAANGFFEFYRCAVCDRTGSYEVDVAGIDWTNGCVTTEERVP</sequence>
<dbReference type="PATRIC" id="fig|1227453.3.peg.1531"/>
<proteinExistence type="predicted"/>
<dbReference type="Proteomes" id="UP000011524">
    <property type="component" value="Unassembled WGS sequence"/>
</dbReference>
<reference evidence="1 2" key="1">
    <citation type="journal article" date="2014" name="PLoS Genet.">
        <title>Phylogenetically driven sequencing of extremely halophilic archaea reveals strategies for static and dynamic osmo-response.</title>
        <authorList>
            <person name="Becker E.A."/>
            <person name="Seitzer P.M."/>
            <person name="Tritt A."/>
            <person name="Larsen D."/>
            <person name="Krusor M."/>
            <person name="Yao A.I."/>
            <person name="Wu D."/>
            <person name="Madern D."/>
            <person name="Eisen J.A."/>
            <person name="Darling A.E."/>
            <person name="Facciotti M.T."/>
        </authorList>
    </citation>
    <scope>NUCLEOTIDE SEQUENCE [LARGE SCALE GENOMIC DNA]</scope>
    <source>
        <strain evidence="2">ATCC 49778 / DSM 6131 / JCM 7785 / NBRC 101032 / NCIMB 13157 / TR-1</strain>
    </source>
</reference>
<keyword evidence="2" id="KW-1185">Reference proteome</keyword>
<dbReference type="AlphaFoldDB" id="M0LIV1"/>
<comment type="caution">
    <text evidence="1">The sequence shown here is derived from an EMBL/GenBank/DDBJ whole genome shotgun (WGS) entry which is preliminary data.</text>
</comment>
<dbReference type="OrthoDB" id="212530at2157"/>
<dbReference type="RefSeq" id="WP_004592025.1">
    <property type="nucleotide sequence ID" value="NZ_AOLY01000011.1"/>
</dbReference>
<name>M0LIV1_HALJT</name>
<evidence type="ECO:0000313" key="2">
    <source>
        <dbReference type="Proteomes" id="UP000011524"/>
    </source>
</evidence>
<gene>
    <name evidence="1" type="ORF">C444_07700</name>
</gene>
<organism evidence="1 2">
    <name type="scientific">Haloarcula japonica (strain ATCC 49778 / DSM 6131 / JCM 7785 / NBRC 101032 / NCIMB 13157 / TR-1)</name>
    <dbReference type="NCBI Taxonomy" id="1227453"/>
    <lineage>
        <taxon>Archaea</taxon>
        <taxon>Methanobacteriati</taxon>
        <taxon>Methanobacteriota</taxon>
        <taxon>Stenosarchaea group</taxon>
        <taxon>Halobacteria</taxon>
        <taxon>Halobacteriales</taxon>
        <taxon>Haloarculaceae</taxon>
        <taxon>Haloarcula</taxon>
    </lineage>
</organism>
<protein>
    <submittedName>
        <fullName evidence="1">Uncharacterized protein</fullName>
    </submittedName>
</protein>